<comment type="caution">
    <text evidence="1">The sequence shown here is derived from an EMBL/GenBank/DDBJ whole genome shotgun (WGS) entry which is preliminary data.</text>
</comment>
<keyword evidence="2" id="KW-1185">Reference proteome</keyword>
<dbReference type="Proteomes" id="UP000789702">
    <property type="component" value="Unassembled WGS sequence"/>
</dbReference>
<evidence type="ECO:0000313" key="1">
    <source>
        <dbReference type="EMBL" id="CAG8726355.1"/>
    </source>
</evidence>
<accession>A0ACA9PZ39</accession>
<gene>
    <name evidence="1" type="ORF">DHETER_LOCUS13158</name>
</gene>
<proteinExistence type="predicted"/>
<organism evidence="1 2">
    <name type="scientific">Dentiscutata heterogama</name>
    <dbReference type="NCBI Taxonomy" id="1316150"/>
    <lineage>
        <taxon>Eukaryota</taxon>
        <taxon>Fungi</taxon>
        <taxon>Fungi incertae sedis</taxon>
        <taxon>Mucoromycota</taxon>
        <taxon>Glomeromycotina</taxon>
        <taxon>Glomeromycetes</taxon>
        <taxon>Diversisporales</taxon>
        <taxon>Gigasporaceae</taxon>
        <taxon>Dentiscutata</taxon>
    </lineage>
</organism>
<sequence>NDSEDSSDSEESDTGEESADSEQKPIPRVNTLKKDKTNNKIDIFKKEQDSSSSDSDTSESEDESLVKNSSKRKIDGSISTPIKKSKSENGRNNRQDLSSSDSSESEDDSDEEETNRLKQNSSKGKMDGSTSTPIKTSKSENGKSNGQDLGDSDSSASESEDASSEEETTKSENGKNNGQDLNSSDSKESTSTPVKKPKVNDDTSSGNTVFVGRLSYNVDADWLHNEMKDAGEIVDIRIVYDKVTGMSKGFGYIEFANSEAAKNALKFEGKEIDGRSIHLDLASPKNGPQRSMSEVSDTLFVGFRPFPVQRILEGK</sequence>
<protein>
    <submittedName>
        <fullName evidence="1">17358_t:CDS:1</fullName>
    </submittedName>
</protein>
<evidence type="ECO:0000313" key="2">
    <source>
        <dbReference type="Proteomes" id="UP000789702"/>
    </source>
</evidence>
<dbReference type="EMBL" id="CAJVPU010034840">
    <property type="protein sequence ID" value="CAG8726355.1"/>
    <property type="molecule type" value="Genomic_DNA"/>
</dbReference>
<feature type="non-terminal residue" evidence="1">
    <location>
        <position position="1"/>
    </location>
</feature>
<reference evidence="1" key="1">
    <citation type="submission" date="2021-06" db="EMBL/GenBank/DDBJ databases">
        <authorList>
            <person name="Kallberg Y."/>
            <person name="Tangrot J."/>
            <person name="Rosling A."/>
        </authorList>
    </citation>
    <scope>NUCLEOTIDE SEQUENCE</scope>
    <source>
        <strain evidence="1">IL203A</strain>
    </source>
</reference>
<name>A0ACA9PZ39_9GLOM</name>